<accession>A0A5B9NH66</accession>
<keyword evidence="2" id="KW-1185">Reference proteome</keyword>
<gene>
    <name evidence="1" type="ORF">SPLENDIDRED_70</name>
</gene>
<evidence type="ECO:0000313" key="1">
    <source>
        <dbReference type="EMBL" id="QEG13544.1"/>
    </source>
</evidence>
<name>A0A5B9NH66_9CAUD</name>
<organism evidence="1 2">
    <name type="scientific">Bacillus phage vB_BspS_SplendidRed</name>
    <dbReference type="NCBI Taxonomy" id="2591379"/>
    <lineage>
        <taxon>Viruses</taxon>
        <taxon>Duplodnaviria</taxon>
        <taxon>Heunggongvirae</taxon>
        <taxon>Uroviricota</taxon>
        <taxon>Caudoviricetes</taxon>
        <taxon>Trautnerviridae</taxon>
        <taxon>Polsinellivirinae</taxon>
        <taxon>Splendidredvirus</taxon>
        <taxon>Splendidredvirus splendidred</taxon>
    </lineage>
</organism>
<evidence type="ECO:0000313" key="2">
    <source>
        <dbReference type="Proteomes" id="UP000324040"/>
    </source>
</evidence>
<dbReference type="EMBL" id="MN013088">
    <property type="protein sequence ID" value="QEG13544.1"/>
    <property type="molecule type" value="Genomic_DNA"/>
</dbReference>
<dbReference type="Proteomes" id="UP000324040">
    <property type="component" value="Segment"/>
</dbReference>
<sequence length="39" mass="4486">MRVTGVSVGFDSLPRNRELAQVRFLRPATMRNTWGYTMA</sequence>
<protein>
    <submittedName>
        <fullName evidence="1">Uncharacterized protein</fullName>
    </submittedName>
</protein>
<reference evidence="1 2" key="1">
    <citation type="submission" date="2019-06" db="EMBL/GenBank/DDBJ databases">
        <authorList>
            <person name="Handoko Y.A."/>
            <person name="Wardani A.K."/>
            <person name="Sutrisno A.A."/>
            <person name="Widjanarko S.B."/>
            <person name="Sharma R."/>
            <person name="Grose J.H."/>
        </authorList>
    </citation>
    <scope>NUCLEOTIDE SEQUENCE [LARGE SCALE GENOMIC DNA]</scope>
</reference>
<proteinExistence type="predicted"/>